<dbReference type="InterPro" id="IPR031330">
    <property type="entry name" value="Gly_Hdrlase_35_cat"/>
</dbReference>
<protein>
    <recommendedName>
        <fullName evidence="3">beta-galactosidase</fullName>
        <ecNumber evidence="3">3.2.1.23</ecNumber>
    </recommendedName>
</protein>
<dbReference type="EC" id="3.2.1.23" evidence="3"/>
<dbReference type="Pfam" id="PF01301">
    <property type="entry name" value="Glyco_hydro_35"/>
    <property type="match status" value="2"/>
</dbReference>
<comment type="similarity">
    <text evidence="2">Belongs to the glycosyl hydrolase 35 family.</text>
</comment>
<evidence type="ECO:0000313" key="5">
    <source>
        <dbReference type="EMBL" id="RHN42045.1"/>
    </source>
</evidence>
<sequence>MEFIIGDAKFQMQKFIEKIVDMMKAERLFESQGGPIIMSQIENECGPTEYEIGVSRYGYRTRYRSSVDHINTCNGFYCDYFYPNKDYKPKMWTEAWTGWFTEFGGPVPHRPAEDMAFSVARFIQKGGSLHYNNQTNLKL</sequence>
<dbReference type="GO" id="GO:0005975">
    <property type="term" value="P:carbohydrate metabolic process"/>
    <property type="evidence" value="ECO:0007669"/>
    <property type="project" value="InterPro"/>
</dbReference>
<reference evidence="6" key="1">
    <citation type="journal article" date="2018" name="Nat. Plants">
        <title>Whole-genome landscape of Medicago truncatula symbiotic genes.</title>
        <authorList>
            <person name="Pecrix Y."/>
            <person name="Staton S.E."/>
            <person name="Sallet E."/>
            <person name="Lelandais-Briere C."/>
            <person name="Moreau S."/>
            <person name="Carrere S."/>
            <person name="Blein T."/>
            <person name="Jardinaud M.F."/>
            <person name="Latrasse D."/>
            <person name="Zouine M."/>
            <person name="Zahm M."/>
            <person name="Kreplak J."/>
            <person name="Mayjonade B."/>
            <person name="Satge C."/>
            <person name="Perez M."/>
            <person name="Cauet S."/>
            <person name="Marande W."/>
            <person name="Chantry-Darmon C."/>
            <person name="Lopez-Roques C."/>
            <person name="Bouchez O."/>
            <person name="Berard A."/>
            <person name="Debelle F."/>
            <person name="Munos S."/>
            <person name="Bendahmane A."/>
            <person name="Berges H."/>
            <person name="Niebel A."/>
            <person name="Buitink J."/>
            <person name="Frugier F."/>
            <person name="Benhamed M."/>
            <person name="Crespi M."/>
            <person name="Gouzy J."/>
            <person name="Gamas P."/>
        </authorList>
    </citation>
    <scope>NUCLEOTIDE SEQUENCE [LARGE SCALE GENOMIC DNA]</scope>
    <source>
        <strain evidence="6">cv. Jemalong A17</strain>
    </source>
</reference>
<dbReference type="Gene3D" id="3.20.20.80">
    <property type="entry name" value="Glycosidases"/>
    <property type="match status" value="1"/>
</dbReference>
<dbReference type="SUPFAM" id="SSF51445">
    <property type="entry name" value="(Trans)glycosidases"/>
    <property type="match status" value="1"/>
</dbReference>
<name>A0A396GTD7_MEDTR</name>
<dbReference type="Proteomes" id="UP000265566">
    <property type="component" value="Chromosome 8"/>
</dbReference>
<dbReference type="AlphaFoldDB" id="A0A396GTD7"/>
<accession>A0A396GTD7</accession>
<dbReference type="GO" id="GO:0004565">
    <property type="term" value="F:beta-galactosidase activity"/>
    <property type="evidence" value="ECO:0007669"/>
    <property type="project" value="UniProtKB-EC"/>
</dbReference>
<proteinExistence type="inferred from homology"/>
<dbReference type="Gramene" id="rna48434">
    <property type="protein sequence ID" value="RHN42045.1"/>
    <property type="gene ID" value="gene48434"/>
</dbReference>
<dbReference type="InterPro" id="IPR017853">
    <property type="entry name" value="GH"/>
</dbReference>
<dbReference type="PANTHER" id="PTHR23421">
    <property type="entry name" value="BETA-GALACTOSIDASE RELATED"/>
    <property type="match status" value="1"/>
</dbReference>
<feature type="domain" description="Glycoside hydrolase 35 catalytic" evidence="4">
    <location>
        <begin position="11"/>
        <end position="49"/>
    </location>
</feature>
<evidence type="ECO:0000256" key="3">
    <source>
        <dbReference type="ARBA" id="ARBA00012756"/>
    </source>
</evidence>
<comment type="catalytic activity">
    <reaction evidence="1">
        <text>Hydrolysis of terminal non-reducing beta-D-galactose residues in beta-D-galactosides.</text>
        <dbReference type="EC" id="3.2.1.23"/>
    </reaction>
</comment>
<dbReference type="EMBL" id="PSQE01000008">
    <property type="protein sequence ID" value="RHN42045.1"/>
    <property type="molecule type" value="Genomic_DNA"/>
</dbReference>
<organism evidence="5 6">
    <name type="scientific">Medicago truncatula</name>
    <name type="common">Barrel medic</name>
    <name type="synonym">Medicago tribuloides</name>
    <dbReference type="NCBI Taxonomy" id="3880"/>
    <lineage>
        <taxon>Eukaryota</taxon>
        <taxon>Viridiplantae</taxon>
        <taxon>Streptophyta</taxon>
        <taxon>Embryophyta</taxon>
        <taxon>Tracheophyta</taxon>
        <taxon>Spermatophyta</taxon>
        <taxon>Magnoliopsida</taxon>
        <taxon>eudicotyledons</taxon>
        <taxon>Gunneridae</taxon>
        <taxon>Pentapetalae</taxon>
        <taxon>rosids</taxon>
        <taxon>fabids</taxon>
        <taxon>Fabales</taxon>
        <taxon>Fabaceae</taxon>
        <taxon>Papilionoideae</taxon>
        <taxon>50 kb inversion clade</taxon>
        <taxon>NPAAA clade</taxon>
        <taxon>Hologalegina</taxon>
        <taxon>IRL clade</taxon>
        <taxon>Trifolieae</taxon>
        <taxon>Medicago</taxon>
    </lineage>
</organism>
<keyword evidence="5" id="KW-0378">Hydrolase</keyword>
<evidence type="ECO:0000256" key="2">
    <source>
        <dbReference type="ARBA" id="ARBA00009809"/>
    </source>
</evidence>
<keyword evidence="5" id="KW-0326">Glycosidase</keyword>
<gene>
    <name evidence="5" type="ORF">MtrunA17_Chr8g0372581</name>
</gene>
<dbReference type="InterPro" id="IPR001944">
    <property type="entry name" value="Glycoside_Hdrlase_35"/>
</dbReference>
<evidence type="ECO:0000259" key="4">
    <source>
        <dbReference type="Pfam" id="PF01301"/>
    </source>
</evidence>
<evidence type="ECO:0000256" key="1">
    <source>
        <dbReference type="ARBA" id="ARBA00001412"/>
    </source>
</evidence>
<feature type="domain" description="Glycoside hydrolase 35 catalytic" evidence="4">
    <location>
        <begin position="67"/>
        <end position="130"/>
    </location>
</feature>
<comment type="caution">
    <text evidence="5">The sequence shown here is derived from an EMBL/GenBank/DDBJ whole genome shotgun (WGS) entry which is preliminary data.</text>
</comment>
<evidence type="ECO:0000313" key="6">
    <source>
        <dbReference type="Proteomes" id="UP000265566"/>
    </source>
</evidence>